<sequence length="152" mass="18189">MKNFELGSVYAIDTVKGIGIFQLVNIPEDKRHGVEMIRVSYDLYTEVPKSFQPVFDQDFFYIRFPVKAALKRKMINYIGHSDLIPGFKIPRYYRTPHYFNRDEWIIFDSETNQIEQVKTLTVEQLKLSTDSVWNIAFLKERLEEGWRLENWK</sequence>
<protein>
    <recommendedName>
        <fullName evidence="3">Immunity protein 26 of polymorphic toxin system</fullName>
    </recommendedName>
</protein>
<keyword evidence="2" id="KW-1185">Reference proteome</keyword>
<evidence type="ECO:0000313" key="1">
    <source>
        <dbReference type="EMBL" id="RKT01779.1"/>
    </source>
</evidence>
<evidence type="ECO:0000313" key="2">
    <source>
        <dbReference type="Proteomes" id="UP000272428"/>
    </source>
</evidence>
<dbReference type="RefSeq" id="WP_147462029.1">
    <property type="nucleotide sequence ID" value="NZ_RBXB01000001.1"/>
</dbReference>
<reference evidence="1 2" key="1">
    <citation type="submission" date="2018-10" db="EMBL/GenBank/DDBJ databases">
        <title>Genomic Encyclopedia of Archaeal and Bacterial Type Strains, Phase II (KMG-II): from individual species to whole genera.</title>
        <authorList>
            <person name="Goeker M."/>
        </authorList>
    </citation>
    <scope>NUCLEOTIDE SEQUENCE [LARGE SCALE GENOMIC DNA]</scope>
    <source>
        <strain evidence="1 2">DSM 14219</strain>
    </source>
</reference>
<accession>A0A495SN86</accession>
<organism evidence="1 2">
    <name type="scientific">Chryseobacterium defluvii</name>
    <dbReference type="NCBI Taxonomy" id="160396"/>
    <lineage>
        <taxon>Bacteria</taxon>
        <taxon>Pseudomonadati</taxon>
        <taxon>Bacteroidota</taxon>
        <taxon>Flavobacteriia</taxon>
        <taxon>Flavobacteriales</taxon>
        <taxon>Weeksellaceae</taxon>
        <taxon>Chryseobacterium group</taxon>
        <taxon>Chryseobacterium</taxon>
    </lineage>
</organism>
<proteinExistence type="predicted"/>
<dbReference type="Proteomes" id="UP000272428">
    <property type="component" value="Unassembled WGS sequence"/>
</dbReference>
<name>A0A495SN86_9FLAO</name>
<comment type="caution">
    <text evidence="1">The sequence shown here is derived from an EMBL/GenBank/DDBJ whole genome shotgun (WGS) entry which is preliminary data.</text>
</comment>
<dbReference type="AlphaFoldDB" id="A0A495SN86"/>
<gene>
    <name evidence="1" type="ORF">BCF58_1004</name>
</gene>
<dbReference type="OrthoDB" id="336698at2"/>
<dbReference type="EMBL" id="RBXB01000001">
    <property type="protein sequence ID" value="RKT01779.1"/>
    <property type="molecule type" value="Genomic_DNA"/>
</dbReference>
<evidence type="ECO:0008006" key="3">
    <source>
        <dbReference type="Google" id="ProtNLM"/>
    </source>
</evidence>